<gene>
    <name evidence="1" type="ORF">EUU22_15195</name>
</gene>
<evidence type="ECO:0000313" key="1">
    <source>
        <dbReference type="EMBL" id="RYC12382.1"/>
    </source>
</evidence>
<keyword evidence="2" id="KW-1185">Reference proteome</keyword>
<accession>A0A4Q2T1R5</accession>
<organism evidence="1 2">
    <name type="scientific">Ciceribacter ferrooxidans</name>
    <dbReference type="NCBI Taxonomy" id="2509717"/>
    <lineage>
        <taxon>Bacteria</taxon>
        <taxon>Pseudomonadati</taxon>
        <taxon>Pseudomonadota</taxon>
        <taxon>Alphaproteobacteria</taxon>
        <taxon>Hyphomicrobiales</taxon>
        <taxon>Rhizobiaceae</taxon>
        <taxon>Ciceribacter</taxon>
    </lineage>
</organism>
<reference evidence="1 2" key="1">
    <citation type="submission" date="2019-01" db="EMBL/GenBank/DDBJ databases">
        <authorList>
            <person name="Deng T."/>
        </authorList>
    </citation>
    <scope>NUCLEOTIDE SEQUENCE [LARGE SCALE GENOMIC DNA]</scope>
    <source>
        <strain evidence="1 2">F8825</strain>
    </source>
</reference>
<dbReference type="Proteomes" id="UP000291088">
    <property type="component" value="Unassembled WGS sequence"/>
</dbReference>
<dbReference type="Pfam" id="PF14384">
    <property type="entry name" value="BrnA_antitoxin"/>
    <property type="match status" value="1"/>
</dbReference>
<dbReference type="OrthoDB" id="361944at2"/>
<comment type="caution">
    <text evidence="1">The sequence shown here is derived from an EMBL/GenBank/DDBJ whole genome shotgun (WGS) entry which is preliminary data.</text>
</comment>
<dbReference type="AlphaFoldDB" id="A0A4Q2T1R5"/>
<evidence type="ECO:0000313" key="2">
    <source>
        <dbReference type="Proteomes" id="UP000291088"/>
    </source>
</evidence>
<dbReference type="EMBL" id="SDVB01000238">
    <property type="protein sequence ID" value="RYC12382.1"/>
    <property type="molecule type" value="Genomic_DNA"/>
</dbReference>
<proteinExistence type="predicted"/>
<dbReference type="InterPro" id="IPR025528">
    <property type="entry name" value="BrnA_antitoxin"/>
</dbReference>
<dbReference type="RefSeq" id="WP_129332800.1">
    <property type="nucleotide sequence ID" value="NZ_SDVB01000238.1"/>
</dbReference>
<name>A0A4Q2T1R5_9HYPH</name>
<sequence length="85" mass="9705">MPKRYKSELSLDELAKLQDEDIDTSDIPELDDAFWKKAVVVEPEGTEQVTLRVKKSVLQAFRATGKGYQTRMNAVLESYARSLKK</sequence>
<protein>
    <submittedName>
        <fullName evidence="1">3-oxoacyl-ACP synthase</fullName>
    </submittedName>
</protein>